<evidence type="ECO:0000259" key="4">
    <source>
        <dbReference type="SMART" id="SM00382"/>
    </source>
</evidence>
<dbReference type="InterPro" id="IPR003593">
    <property type="entry name" value="AAA+_ATPase"/>
</dbReference>
<dbReference type="SUPFAM" id="SSF52540">
    <property type="entry name" value="P-loop containing nucleoside triphosphate hydrolases"/>
    <property type="match status" value="1"/>
</dbReference>
<dbReference type="Gene3D" id="1.10.40.70">
    <property type="match status" value="1"/>
</dbReference>
<dbReference type="InterPro" id="IPR001482">
    <property type="entry name" value="T2SS/T4SS_dom"/>
</dbReference>
<evidence type="ECO:0000256" key="1">
    <source>
        <dbReference type="ARBA" id="ARBA00006611"/>
    </source>
</evidence>
<dbReference type="SMART" id="SM00382">
    <property type="entry name" value="AAA"/>
    <property type="match status" value="1"/>
</dbReference>
<dbReference type="Gene3D" id="3.30.300.160">
    <property type="entry name" value="Type II secretion system, protein E, N-terminal domain"/>
    <property type="match status" value="1"/>
</dbReference>
<dbReference type="Gene3D" id="3.40.50.300">
    <property type="entry name" value="P-loop containing nucleotide triphosphate hydrolases"/>
    <property type="match status" value="1"/>
</dbReference>
<dbReference type="InterPro" id="IPR007831">
    <property type="entry name" value="T2SS_GspE_N"/>
</dbReference>
<name>A0A948T219_9FIRM</name>
<evidence type="ECO:0000256" key="2">
    <source>
        <dbReference type="ARBA" id="ARBA00022741"/>
    </source>
</evidence>
<accession>A0A948T219</accession>
<keyword evidence="3" id="KW-0067">ATP-binding</keyword>
<sequence>MAKTMIRLGEVLVEYGYITEAQVEQALAYQKQHKDKRLGEALIEMGLITEAQMLSALAQKLNMQFIPLDTYPIQPDSVAKIPKALAQRYNLIAIGQRGNHLVVAMNDPLNFYALEDIKLVSGMMVQIVLASKAAIQHAIEFQYAEVEARSAAAASNTDADTFQSMADQIDLNEDDQTPVVKLLNSLLVRGYTTGVSDIHIEPYETELLVRMRIDGQLIDYVTLQPQLHAPLIARTKILCGMDIAEKRLPQDGHFKNTIEGFEMNVRANVIPTIYGEKAVLRFLNTTATIENANTFGMDQENYEKCLQILQNPHGVVYITGPTGSGKTTTLYLMLERLTKQPINVATIEDPVEKNLPRINQMQVNTQAGLTFEIGLRALLRQDPDVIMVGETRDAQTAQISVRSAITGHLVLSTLHTNDAVSAIVRMEDMGVEPFMVANSLVGVVAQRLAKKLCTSCRYADTPTPEEQAMLGPDVTQVYRAKGCHLCNSTGYKGRVAVHEVITIDKNMRRMITAEQDIEDIYQYVRENQHATTLRGGLLRLVRNGVTDPAEVVRLTYGAE</sequence>
<feature type="domain" description="AAA+ ATPase" evidence="4">
    <location>
        <begin position="312"/>
        <end position="440"/>
    </location>
</feature>
<dbReference type="Pfam" id="PF00437">
    <property type="entry name" value="T2SSE"/>
    <property type="match status" value="1"/>
</dbReference>
<dbReference type="Pfam" id="PF05157">
    <property type="entry name" value="MshEN"/>
    <property type="match status" value="1"/>
</dbReference>
<dbReference type="Gene3D" id="3.30.450.90">
    <property type="match status" value="1"/>
</dbReference>
<evidence type="ECO:0000313" key="6">
    <source>
        <dbReference type="Proteomes" id="UP000713596"/>
    </source>
</evidence>
<dbReference type="PANTHER" id="PTHR30258">
    <property type="entry name" value="TYPE II SECRETION SYSTEM PROTEIN GSPE-RELATED"/>
    <property type="match status" value="1"/>
</dbReference>
<dbReference type="PANTHER" id="PTHR30258:SF3">
    <property type="entry name" value="SLL1921 PROTEIN"/>
    <property type="match status" value="1"/>
</dbReference>
<dbReference type="GO" id="GO:0005524">
    <property type="term" value="F:ATP binding"/>
    <property type="evidence" value="ECO:0007669"/>
    <property type="project" value="UniProtKB-KW"/>
</dbReference>
<dbReference type="EMBL" id="JAHLFP010000011">
    <property type="protein sequence ID" value="MBU3805624.1"/>
    <property type="molecule type" value="Genomic_DNA"/>
</dbReference>
<gene>
    <name evidence="5" type="ORF">H9882_01780</name>
</gene>
<dbReference type="SUPFAM" id="SSF160246">
    <property type="entry name" value="EspE N-terminal domain-like"/>
    <property type="match status" value="1"/>
</dbReference>
<dbReference type="GO" id="GO:0016887">
    <property type="term" value="F:ATP hydrolysis activity"/>
    <property type="evidence" value="ECO:0007669"/>
    <property type="project" value="TreeGrafter"/>
</dbReference>
<reference evidence="5" key="1">
    <citation type="journal article" date="2021" name="PeerJ">
        <title>Extensive microbial diversity within the chicken gut microbiome revealed by metagenomics and culture.</title>
        <authorList>
            <person name="Gilroy R."/>
            <person name="Ravi A."/>
            <person name="Getino M."/>
            <person name="Pursley I."/>
            <person name="Horton D.L."/>
            <person name="Alikhan N.F."/>
            <person name="Baker D."/>
            <person name="Gharbi K."/>
            <person name="Hall N."/>
            <person name="Watson M."/>
            <person name="Adriaenssens E.M."/>
            <person name="Foster-Nyarko E."/>
            <person name="Jarju S."/>
            <person name="Secka A."/>
            <person name="Antonio M."/>
            <person name="Oren A."/>
            <person name="Chaudhuri R.R."/>
            <person name="La Ragione R."/>
            <person name="Hildebrand F."/>
            <person name="Pallen M.J."/>
        </authorList>
    </citation>
    <scope>NUCLEOTIDE SEQUENCE</scope>
    <source>
        <strain evidence="5">B5_2728</strain>
    </source>
</reference>
<dbReference type="InterPro" id="IPR037257">
    <property type="entry name" value="T2SS_E_N_sf"/>
</dbReference>
<organism evidence="5 6">
    <name type="scientific">Candidatus Allofournierella pullistercoris</name>
    <dbReference type="NCBI Taxonomy" id="2838597"/>
    <lineage>
        <taxon>Bacteria</taxon>
        <taxon>Bacillati</taxon>
        <taxon>Bacillota</taxon>
        <taxon>Clostridia</taxon>
        <taxon>Eubacteriales</taxon>
        <taxon>Oscillospiraceae</taxon>
        <taxon>Allofournierella</taxon>
    </lineage>
</organism>
<dbReference type="AlphaFoldDB" id="A0A948T219"/>
<dbReference type="InterPro" id="IPR027417">
    <property type="entry name" value="P-loop_NTPase"/>
</dbReference>
<dbReference type="GO" id="GO:0005886">
    <property type="term" value="C:plasma membrane"/>
    <property type="evidence" value="ECO:0007669"/>
    <property type="project" value="TreeGrafter"/>
</dbReference>
<dbReference type="Proteomes" id="UP000713596">
    <property type="component" value="Unassembled WGS sequence"/>
</dbReference>
<keyword evidence="2" id="KW-0547">Nucleotide-binding</keyword>
<reference evidence="5" key="2">
    <citation type="submission" date="2021-04" db="EMBL/GenBank/DDBJ databases">
        <authorList>
            <person name="Gilroy R."/>
        </authorList>
    </citation>
    <scope>NUCLEOTIDE SEQUENCE</scope>
    <source>
        <strain evidence="5">B5_2728</strain>
    </source>
</reference>
<comment type="similarity">
    <text evidence="1">Belongs to the GSP E family.</text>
</comment>
<protein>
    <submittedName>
        <fullName evidence="5">GspE/PulE family protein</fullName>
    </submittedName>
</protein>
<comment type="caution">
    <text evidence="5">The sequence shown here is derived from an EMBL/GenBank/DDBJ whole genome shotgun (WGS) entry which is preliminary data.</text>
</comment>
<evidence type="ECO:0000313" key="5">
    <source>
        <dbReference type="EMBL" id="MBU3805624.1"/>
    </source>
</evidence>
<proteinExistence type="inferred from homology"/>
<evidence type="ECO:0000256" key="3">
    <source>
        <dbReference type="ARBA" id="ARBA00022840"/>
    </source>
</evidence>
<dbReference type="CDD" id="cd01129">
    <property type="entry name" value="PulE-GspE-like"/>
    <property type="match status" value="1"/>
</dbReference>